<dbReference type="RefSeq" id="WP_149160680.1">
    <property type="nucleotide sequence ID" value="NZ_CP043505.1"/>
</dbReference>
<dbReference type="SMART" id="SM00382">
    <property type="entry name" value="AAA"/>
    <property type="match status" value="1"/>
</dbReference>
<keyword evidence="9" id="KW-0472">Membrane</keyword>
<dbReference type="GO" id="GO:0006826">
    <property type="term" value="P:iron ion transport"/>
    <property type="evidence" value="ECO:0007669"/>
    <property type="project" value="UniProtKB-KW"/>
</dbReference>
<keyword evidence="6 11" id="KW-0067">ATP-binding</keyword>
<dbReference type="PANTHER" id="PTHR42771:SF2">
    <property type="entry name" value="IRON(3+)-HYDROXAMATE IMPORT ATP-BINDING PROTEIN FHUC"/>
    <property type="match status" value="1"/>
</dbReference>
<evidence type="ECO:0000256" key="1">
    <source>
        <dbReference type="ARBA" id="ARBA00004202"/>
    </source>
</evidence>
<dbReference type="CDD" id="cd03214">
    <property type="entry name" value="ABC_Iron-Siderophores_B12_Hemin"/>
    <property type="match status" value="1"/>
</dbReference>
<keyword evidence="8" id="KW-0406">Ion transport</keyword>
<dbReference type="AlphaFoldDB" id="A0A5C1YEW6"/>
<dbReference type="GO" id="GO:0005886">
    <property type="term" value="C:plasma membrane"/>
    <property type="evidence" value="ECO:0007669"/>
    <property type="project" value="UniProtKB-SubCell"/>
</dbReference>
<accession>A0A5C1YEW6</accession>
<sequence>MHETSAHPRDAHEARLEASSLRLAYDGCDVVHDLAVRIPDGGFTVIIGPNACGKSTVLRALARQLRPSAGAVTLDGRDVDAYRPKEFARALALLPQSVVPPDGISVADLIARGRFPHQRMLRQWSTDDEQAVAHAMAATGVDDLADRLVDELSGGQRQRVLLAMVLAQSTDLVLLDEPTTFLDLTHQIEVLELCRDLHAAGKTVVAVLHDVDQACRYATHLIAMRDGRVVAEGPPGELVTAELVEEVFGLRAQVVPDPLTGTPLVVPLPGRAAVA</sequence>
<dbReference type="PROSITE" id="PS50893">
    <property type="entry name" value="ABC_TRANSPORTER_2"/>
    <property type="match status" value="1"/>
</dbReference>
<proteinExistence type="predicted"/>
<keyword evidence="2" id="KW-0813">Transport</keyword>
<dbReference type="PANTHER" id="PTHR42771">
    <property type="entry name" value="IRON(3+)-HYDROXAMATE IMPORT ATP-BINDING PROTEIN FHUC"/>
    <property type="match status" value="1"/>
</dbReference>
<dbReference type="GO" id="GO:0005524">
    <property type="term" value="F:ATP binding"/>
    <property type="evidence" value="ECO:0007669"/>
    <property type="project" value="UniProtKB-KW"/>
</dbReference>
<dbReference type="InterPro" id="IPR003439">
    <property type="entry name" value="ABC_transporter-like_ATP-bd"/>
</dbReference>
<evidence type="ECO:0000256" key="9">
    <source>
        <dbReference type="ARBA" id="ARBA00023136"/>
    </source>
</evidence>
<dbReference type="Proteomes" id="UP000324678">
    <property type="component" value="Chromosome"/>
</dbReference>
<evidence type="ECO:0000256" key="6">
    <source>
        <dbReference type="ARBA" id="ARBA00022840"/>
    </source>
</evidence>
<protein>
    <submittedName>
        <fullName evidence="11">ABC transporter ATP-binding protein</fullName>
    </submittedName>
</protein>
<dbReference type="OrthoDB" id="5296765at2"/>
<feature type="domain" description="ABC transporter" evidence="10">
    <location>
        <begin position="16"/>
        <end position="251"/>
    </location>
</feature>
<keyword evidence="3" id="KW-1003">Cell membrane</keyword>
<dbReference type="InterPro" id="IPR003593">
    <property type="entry name" value="AAA+_ATPase"/>
</dbReference>
<dbReference type="InterPro" id="IPR051535">
    <property type="entry name" value="Siderophore_ABC-ATPase"/>
</dbReference>
<evidence type="ECO:0000313" key="12">
    <source>
        <dbReference type="Proteomes" id="UP000324678"/>
    </source>
</evidence>
<keyword evidence="12" id="KW-1185">Reference proteome</keyword>
<dbReference type="InterPro" id="IPR027417">
    <property type="entry name" value="P-loop_NTPase"/>
</dbReference>
<gene>
    <name evidence="11" type="ORF">FLP10_09740</name>
</gene>
<evidence type="ECO:0000313" key="11">
    <source>
        <dbReference type="EMBL" id="QEO14661.1"/>
    </source>
</evidence>
<dbReference type="KEGG" id="ail:FLP10_09740"/>
<evidence type="ECO:0000259" key="10">
    <source>
        <dbReference type="PROSITE" id="PS50893"/>
    </source>
</evidence>
<dbReference type="FunFam" id="3.40.50.300:FF:000134">
    <property type="entry name" value="Iron-enterobactin ABC transporter ATP-binding protein"/>
    <property type="match status" value="1"/>
</dbReference>
<keyword evidence="7" id="KW-0408">Iron</keyword>
<organism evidence="11 12">
    <name type="scientific">Agromyces intestinalis</name>
    <dbReference type="NCBI Taxonomy" id="2592652"/>
    <lineage>
        <taxon>Bacteria</taxon>
        <taxon>Bacillati</taxon>
        <taxon>Actinomycetota</taxon>
        <taxon>Actinomycetes</taxon>
        <taxon>Micrococcales</taxon>
        <taxon>Microbacteriaceae</taxon>
        <taxon>Agromyces</taxon>
    </lineage>
</organism>
<dbReference type="GO" id="GO:0016887">
    <property type="term" value="F:ATP hydrolysis activity"/>
    <property type="evidence" value="ECO:0007669"/>
    <property type="project" value="InterPro"/>
</dbReference>
<evidence type="ECO:0000256" key="8">
    <source>
        <dbReference type="ARBA" id="ARBA00023065"/>
    </source>
</evidence>
<evidence type="ECO:0000256" key="5">
    <source>
        <dbReference type="ARBA" id="ARBA00022741"/>
    </source>
</evidence>
<comment type="subcellular location">
    <subcellularLocation>
        <location evidence="1">Cell membrane</location>
        <topology evidence="1">Peripheral membrane protein</topology>
    </subcellularLocation>
</comment>
<name>A0A5C1YEW6_9MICO</name>
<evidence type="ECO:0000256" key="4">
    <source>
        <dbReference type="ARBA" id="ARBA00022496"/>
    </source>
</evidence>
<dbReference type="Pfam" id="PF00005">
    <property type="entry name" value="ABC_tran"/>
    <property type="match status" value="1"/>
</dbReference>
<dbReference type="EMBL" id="CP043505">
    <property type="protein sequence ID" value="QEO14661.1"/>
    <property type="molecule type" value="Genomic_DNA"/>
</dbReference>
<dbReference type="InterPro" id="IPR017871">
    <property type="entry name" value="ABC_transporter-like_CS"/>
</dbReference>
<reference evidence="11 12" key="1">
    <citation type="submission" date="2019-09" db="EMBL/GenBank/DDBJ databases">
        <title>Genome sequencing of strain KACC 19306.</title>
        <authorList>
            <person name="Heo J."/>
            <person name="Kim S.-J."/>
            <person name="Kim J.-S."/>
            <person name="Hong S.-B."/>
            <person name="Kwon S.-W."/>
        </authorList>
    </citation>
    <scope>NUCLEOTIDE SEQUENCE [LARGE SCALE GENOMIC DNA]</scope>
    <source>
        <strain evidence="11 12">KACC 19306</strain>
    </source>
</reference>
<evidence type="ECO:0000256" key="2">
    <source>
        <dbReference type="ARBA" id="ARBA00022448"/>
    </source>
</evidence>
<evidence type="ECO:0000256" key="7">
    <source>
        <dbReference type="ARBA" id="ARBA00023004"/>
    </source>
</evidence>
<evidence type="ECO:0000256" key="3">
    <source>
        <dbReference type="ARBA" id="ARBA00022475"/>
    </source>
</evidence>
<dbReference type="SUPFAM" id="SSF52540">
    <property type="entry name" value="P-loop containing nucleoside triphosphate hydrolases"/>
    <property type="match status" value="1"/>
</dbReference>
<dbReference type="PROSITE" id="PS00211">
    <property type="entry name" value="ABC_TRANSPORTER_1"/>
    <property type="match status" value="1"/>
</dbReference>
<keyword evidence="5" id="KW-0547">Nucleotide-binding</keyword>
<dbReference type="Gene3D" id="3.40.50.300">
    <property type="entry name" value="P-loop containing nucleotide triphosphate hydrolases"/>
    <property type="match status" value="1"/>
</dbReference>
<keyword evidence="4" id="KW-0410">Iron transport</keyword>